<reference evidence="1 2" key="1">
    <citation type="submission" date="2020-08" db="EMBL/GenBank/DDBJ databases">
        <title>The Agave Microbiome: Exploring the role of microbial communities in plant adaptations to desert environments.</title>
        <authorList>
            <person name="Partida-Martinez L.P."/>
        </authorList>
    </citation>
    <scope>NUCLEOTIDE SEQUENCE [LARGE SCALE GENOMIC DNA]</scope>
    <source>
        <strain evidence="1 2">AS3.13</strain>
    </source>
</reference>
<evidence type="ECO:0000313" key="1">
    <source>
        <dbReference type="EMBL" id="MBB6505631.1"/>
    </source>
</evidence>
<dbReference type="Proteomes" id="UP000522313">
    <property type="component" value="Unassembled WGS sequence"/>
</dbReference>
<accession>A0A7X0JFJ2</accession>
<evidence type="ECO:0000313" key="2">
    <source>
        <dbReference type="Proteomes" id="UP000522313"/>
    </source>
</evidence>
<gene>
    <name evidence="1" type="ORF">F4693_002626</name>
</gene>
<dbReference type="EMBL" id="JACHBT010000014">
    <property type="protein sequence ID" value="MBB6505631.1"/>
    <property type="molecule type" value="Genomic_DNA"/>
</dbReference>
<sequence length="522" mass="58481">MKTDTSDDFQFSLAGRVRNLGFAPSPLNALFPLFEAVANALHAIEARWDREATSKGVITVTILRNKSDDENPPVIGFLIEDNGIGLDTANWKAFRTADTASKISRGGKGVGRLSWLKVSENTHVNSGFAEGSAILHRSFDFAVSPNDANPLIDHELRPAGVSATIGTKVRLEPYVAAYSAHCPRKAETIAAHIIGHFLRNFASYEVPSFTLVDRADRISLLDFYSSYVESDTHETLKVTLGPGEEPIDVDMYHILLNKGLRLHEGGKHWNLYVGDGRVVRDEKIDNQLGLGFIGENADSVYIGLVSGDYLNGHVNQERTNFTFGEDDYRALHHAAVEAAKRHLSPYIAKVRTRQAETTLRIIRENPQFLAVASDIPAFVEDNLSLNAKSEEDIYLELARQRRRKQRETKREIKALSAGNASEIVERVQKVASAINSDKKASLAEYVVKRKEILDLLDSSLAYVDPEKRDYLREEIVHDLIIPIRSDGEALDYEDHNLWILDDRLAFYSIFKVRQAVQDVLDR</sequence>
<dbReference type="InterPro" id="IPR036890">
    <property type="entry name" value="HATPase_C_sf"/>
</dbReference>
<dbReference type="AlphaFoldDB" id="A0A7X0JFJ2"/>
<dbReference type="SUPFAM" id="SSF55874">
    <property type="entry name" value="ATPase domain of HSP90 chaperone/DNA topoisomerase II/histidine kinase"/>
    <property type="match status" value="1"/>
</dbReference>
<reference evidence="1 2" key="2">
    <citation type="submission" date="2020-08" db="EMBL/GenBank/DDBJ databases">
        <authorList>
            <person name="Partida-Martinez L."/>
            <person name="Huntemann M."/>
            <person name="Clum A."/>
            <person name="Wang J."/>
            <person name="Palaniappan K."/>
            <person name="Ritter S."/>
            <person name="Chen I.-M."/>
            <person name="Stamatis D."/>
            <person name="Reddy T."/>
            <person name="O'Malley R."/>
            <person name="Daum C."/>
            <person name="Shapiro N."/>
            <person name="Ivanova N."/>
            <person name="Kyrpides N."/>
            <person name="Woyke T."/>
        </authorList>
    </citation>
    <scope>NUCLEOTIDE SEQUENCE [LARGE SCALE GENOMIC DNA]</scope>
    <source>
        <strain evidence="1 2">AS3.13</strain>
    </source>
</reference>
<protein>
    <recommendedName>
        <fullName evidence="3">ATP-binding protein</fullName>
    </recommendedName>
</protein>
<proteinExistence type="predicted"/>
<comment type="caution">
    <text evidence="1">The sequence shown here is derived from an EMBL/GenBank/DDBJ whole genome shotgun (WGS) entry which is preliminary data.</text>
</comment>
<dbReference type="Gene3D" id="3.30.565.10">
    <property type="entry name" value="Histidine kinase-like ATPase, C-terminal domain"/>
    <property type="match status" value="1"/>
</dbReference>
<dbReference type="RefSeq" id="WP_184506511.1">
    <property type="nucleotide sequence ID" value="NZ_JACHBT010000014.1"/>
</dbReference>
<organism evidence="1 2">
    <name type="scientific">Sphingomonas endophytica</name>
    <dbReference type="NCBI Taxonomy" id="869719"/>
    <lineage>
        <taxon>Bacteria</taxon>
        <taxon>Pseudomonadati</taxon>
        <taxon>Pseudomonadota</taxon>
        <taxon>Alphaproteobacteria</taxon>
        <taxon>Sphingomonadales</taxon>
        <taxon>Sphingomonadaceae</taxon>
        <taxon>Sphingomonas</taxon>
    </lineage>
</organism>
<name>A0A7X0JFJ2_9SPHN</name>
<evidence type="ECO:0008006" key="3">
    <source>
        <dbReference type="Google" id="ProtNLM"/>
    </source>
</evidence>